<feature type="signal peptide" evidence="1">
    <location>
        <begin position="1"/>
        <end position="22"/>
    </location>
</feature>
<keyword evidence="1" id="KW-0732">Signal</keyword>
<evidence type="ECO:0000313" key="3">
    <source>
        <dbReference type="Proteomes" id="UP000289784"/>
    </source>
</evidence>
<accession>A0A4Q1JXC0</accession>
<dbReference type="RefSeq" id="WP_129470743.1">
    <property type="nucleotide sequence ID" value="NZ_SAWZ01000003.1"/>
</dbReference>
<proteinExistence type="predicted"/>
<evidence type="ECO:0008006" key="4">
    <source>
        <dbReference type="Google" id="ProtNLM"/>
    </source>
</evidence>
<comment type="caution">
    <text evidence="2">The sequence shown here is derived from an EMBL/GenBank/DDBJ whole genome shotgun (WGS) entry which is preliminary data.</text>
</comment>
<protein>
    <recommendedName>
        <fullName evidence="4">Sel1 repeat family protein</fullName>
    </recommendedName>
</protein>
<dbReference type="Proteomes" id="UP000289784">
    <property type="component" value="Unassembled WGS sequence"/>
</dbReference>
<organism evidence="2 3">
    <name type="scientific">Pseudoxanthomonas composti</name>
    <dbReference type="NCBI Taxonomy" id="2137479"/>
    <lineage>
        <taxon>Bacteria</taxon>
        <taxon>Pseudomonadati</taxon>
        <taxon>Pseudomonadota</taxon>
        <taxon>Gammaproteobacteria</taxon>
        <taxon>Lysobacterales</taxon>
        <taxon>Lysobacteraceae</taxon>
        <taxon>Pseudoxanthomonas</taxon>
    </lineage>
</organism>
<dbReference type="EMBL" id="SAWZ01000003">
    <property type="protein sequence ID" value="RXR06637.1"/>
    <property type="molecule type" value="Genomic_DNA"/>
</dbReference>
<gene>
    <name evidence="2" type="ORF">EPA99_08365</name>
</gene>
<sequence>MTRMFRLLCPVLLALAPALVPAAAAQEPAAIAALFQADQAERAGMAAQTSPAALKAYAIELAAHDRDRREQALSLLRSGQLRTGQDYYQAAMILQHGTTPQDYDLAHALATLAATLAPEDSQARWLAAASTDRWLLSRQPQQWYGTQPVCRVTQGQAQCELDVLATAVSDQEREVAGIAPLETLREQAQQREQRLRQQLQPR</sequence>
<reference evidence="2 3" key="1">
    <citation type="submission" date="2019-01" db="EMBL/GenBank/DDBJ databases">
        <title>Pseudoxanthomonas composti sp. nov., isolated from compost.</title>
        <authorList>
            <person name="Yang G."/>
        </authorList>
    </citation>
    <scope>NUCLEOTIDE SEQUENCE [LARGE SCALE GENOMIC DNA]</scope>
    <source>
        <strain evidence="2 3">GSS15</strain>
    </source>
</reference>
<evidence type="ECO:0000313" key="2">
    <source>
        <dbReference type="EMBL" id="RXR06637.1"/>
    </source>
</evidence>
<name>A0A4Q1JXC0_9GAMM</name>
<dbReference type="OrthoDB" id="9151236at2"/>
<keyword evidence="3" id="KW-1185">Reference proteome</keyword>
<dbReference type="AlphaFoldDB" id="A0A4Q1JXC0"/>
<evidence type="ECO:0000256" key="1">
    <source>
        <dbReference type="SAM" id="SignalP"/>
    </source>
</evidence>
<feature type="chain" id="PRO_5020360075" description="Sel1 repeat family protein" evidence="1">
    <location>
        <begin position="23"/>
        <end position="202"/>
    </location>
</feature>